<gene>
    <name evidence="9" type="ORF">CP963_02910</name>
</gene>
<dbReference type="InterPro" id="IPR052175">
    <property type="entry name" value="ComplexI-like_HydComp"/>
</dbReference>
<reference evidence="9 10" key="1">
    <citation type="submission" date="2017-09" db="EMBL/GenBank/DDBJ databases">
        <title>Genomics of the genus Arcobacter.</title>
        <authorList>
            <person name="Perez-Cataluna A."/>
            <person name="Figueras M.J."/>
            <person name="Salas-Masso N."/>
        </authorList>
    </citation>
    <scope>NUCLEOTIDE SEQUENCE [LARGE SCALE GENOMIC DNA]</scope>
    <source>
        <strain evidence="9 10">CECT 7834</strain>
    </source>
</reference>
<dbReference type="GO" id="GO:0005886">
    <property type="term" value="C:plasma membrane"/>
    <property type="evidence" value="ECO:0007669"/>
    <property type="project" value="UniProtKB-SubCell"/>
</dbReference>
<dbReference type="PRINTS" id="PR01434">
    <property type="entry name" value="NADHDHGNASE5"/>
</dbReference>
<dbReference type="PANTHER" id="PTHR42682">
    <property type="entry name" value="HYDROGENASE-4 COMPONENT F"/>
    <property type="match status" value="1"/>
</dbReference>
<evidence type="ECO:0000256" key="5">
    <source>
        <dbReference type="ARBA" id="ARBA00023002"/>
    </source>
</evidence>
<dbReference type="Pfam" id="PF00361">
    <property type="entry name" value="Proton_antipo_M"/>
    <property type="match status" value="1"/>
</dbReference>
<proteinExistence type="predicted"/>
<feature type="domain" description="NADH:quinone oxidoreductase/Mrp antiporter transmembrane" evidence="8">
    <location>
        <begin position="128"/>
        <end position="422"/>
    </location>
</feature>
<evidence type="ECO:0000313" key="10">
    <source>
        <dbReference type="Proteomes" id="UP000290378"/>
    </source>
</evidence>
<comment type="subcellular location">
    <subcellularLocation>
        <location evidence="1">Cell membrane</location>
        <topology evidence="1">Multi-pass membrane protein</topology>
    </subcellularLocation>
    <subcellularLocation>
        <location evidence="7">Membrane</location>
        <topology evidence="7">Multi-pass membrane protein</topology>
    </subcellularLocation>
</comment>
<evidence type="ECO:0000259" key="8">
    <source>
        <dbReference type="Pfam" id="PF00361"/>
    </source>
</evidence>
<dbReference type="RefSeq" id="WP_129012796.1">
    <property type="nucleotide sequence ID" value="NZ_CBCSEI010000001.1"/>
</dbReference>
<accession>A0A6M8NRK7</accession>
<evidence type="ECO:0000256" key="4">
    <source>
        <dbReference type="ARBA" id="ARBA00022989"/>
    </source>
</evidence>
<dbReference type="PANTHER" id="PTHR42682:SF4">
    <property type="entry name" value="NADH-UBIQUINONE_PLASTOQUINONE"/>
    <property type="match status" value="1"/>
</dbReference>
<protein>
    <submittedName>
        <fullName evidence="9">Proton-conducting membrane transporter</fullName>
    </submittedName>
</protein>
<evidence type="ECO:0000256" key="2">
    <source>
        <dbReference type="ARBA" id="ARBA00022475"/>
    </source>
</evidence>
<keyword evidence="3 7" id="KW-0812">Transmembrane</keyword>
<evidence type="ECO:0000313" key="9">
    <source>
        <dbReference type="EMBL" id="RXI42467.1"/>
    </source>
</evidence>
<keyword evidence="2" id="KW-1003">Cell membrane</keyword>
<name>A0A6M8NRK7_9BACT</name>
<keyword evidence="10" id="KW-1185">Reference proteome</keyword>
<evidence type="ECO:0000256" key="7">
    <source>
        <dbReference type="RuleBase" id="RU000320"/>
    </source>
</evidence>
<dbReference type="AlphaFoldDB" id="A0A6M8NRK7"/>
<dbReference type="EMBL" id="NXII01000003">
    <property type="protein sequence ID" value="RXI42467.1"/>
    <property type="molecule type" value="Genomic_DNA"/>
</dbReference>
<sequence>MSNSFYIILLLLSSFVPALIIFILKEEQYYLRNFFNLIGIFFKLFFVFFLIKAVLNNEEFVFRYEFIKDLEFVLKVDYLSLLFSTLSSILWLFTTFYAIGYLKNSAFQSRFFGFFSLCVTATVGLSMAGNLFTFFLFYEFLTLVTIPLIIHNQNLESKKALIIYLKYTIFGGVMFLAGISLLYSQTGSVEFVSGGYLDQYTQTTPLFWQISFVILILGLGVKAAIFPLHGWLPNAMAAPAPVSALLHAVAVVKAGAFGIIRVVYEVYGINFIQELNLLNFLMIISCVTILYGSVMALYQTDIKKLLAYSTVSQVSYIILGVSIFGAFGTIGGMVHLVHQGVMKITLFFCAGAFALTYGIKKIEQMNGLGKLMPLSSIAFTIAALGMIGLPPTAGFMTKWYLSLGSIDNQLWIVLVVLALSSLLNAAYFLPLVYRIWFLSPILQNKQIESYKGFESSLLLVLPLVFTAILTLLLGIFAFSDYSALRWVIDIVKMEYSS</sequence>
<evidence type="ECO:0000256" key="6">
    <source>
        <dbReference type="ARBA" id="ARBA00023136"/>
    </source>
</evidence>
<keyword evidence="6" id="KW-0472">Membrane</keyword>
<dbReference type="GO" id="GO:0016491">
    <property type="term" value="F:oxidoreductase activity"/>
    <property type="evidence" value="ECO:0007669"/>
    <property type="project" value="UniProtKB-KW"/>
</dbReference>
<evidence type="ECO:0000256" key="3">
    <source>
        <dbReference type="ARBA" id="ARBA00022692"/>
    </source>
</evidence>
<dbReference type="InterPro" id="IPR001750">
    <property type="entry name" value="ND/Mrp_TM"/>
</dbReference>
<evidence type="ECO:0000256" key="1">
    <source>
        <dbReference type="ARBA" id="ARBA00004651"/>
    </source>
</evidence>
<keyword evidence="4" id="KW-1133">Transmembrane helix</keyword>
<organism evidence="9 10">
    <name type="scientific">Arcobacter cloacae</name>
    <dbReference type="NCBI Taxonomy" id="1054034"/>
    <lineage>
        <taxon>Bacteria</taxon>
        <taxon>Pseudomonadati</taxon>
        <taxon>Campylobacterota</taxon>
        <taxon>Epsilonproteobacteria</taxon>
        <taxon>Campylobacterales</taxon>
        <taxon>Arcobacteraceae</taxon>
        <taxon>Arcobacter</taxon>
    </lineage>
</organism>
<comment type="caution">
    <text evidence="9">The sequence shown here is derived from an EMBL/GenBank/DDBJ whole genome shotgun (WGS) entry which is preliminary data.</text>
</comment>
<keyword evidence="5" id="KW-0560">Oxidoreductase</keyword>
<dbReference type="Proteomes" id="UP000290378">
    <property type="component" value="Unassembled WGS sequence"/>
</dbReference>